<protein>
    <recommendedName>
        <fullName evidence="1">Heterokaryon incompatibility domain-containing protein</fullName>
    </recommendedName>
</protein>
<dbReference type="OrthoDB" id="5428863at2759"/>
<comment type="caution">
    <text evidence="2">The sequence shown here is derived from an EMBL/GenBank/DDBJ whole genome shotgun (WGS) entry which is preliminary data.</text>
</comment>
<accession>A0A8H4RYL9</accession>
<dbReference type="PANTHER" id="PTHR33112">
    <property type="entry name" value="DOMAIN PROTEIN, PUTATIVE-RELATED"/>
    <property type="match status" value="1"/>
</dbReference>
<name>A0A8H4RYL9_9HELO</name>
<dbReference type="EMBL" id="JAAMPI010000007">
    <property type="protein sequence ID" value="KAF4637876.1"/>
    <property type="molecule type" value="Genomic_DNA"/>
</dbReference>
<evidence type="ECO:0000313" key="3">
    <source>
        <dbReference type="Proteomes" id="UP000566819"/>
    </source>
</evidence>
<feature type="domain" description="Heterokaryon incompatibility" evidence="1">
    <location>
        <begin position="99"/>
        <end position="242"/>
    </location>
</feature>
<dbReference type="Pfam" id="PF06985">
    <property type="entry name" value="HET"/>
    <property type="match status" value="1"/>
</dbReference>
<evidence type="ECO:0000313" key="2">
    <source>
        <dbReference type="EMBL" id="KAF4637876.1"/>
    </source>
</evidence>
<keyword evidence="3" id="KW-1185">Reference proteome</keyword>
<evidence type="ECO:0000259" key="1">
    <source>
        <dbReference type="Pfam" id="PF06985"/>
    </source>
</evidence>
<dbReference type="Proteomes" id="UP000566819">
    <property type="component" value="Unassembled WGS sequence"/>
</dbReference>
<dbReference type="InterPro" id="IPR010730">
    <property type="entry name" value="HET"/>
</dbReference>
<organism evidence="2 3">
    <name type="scientific">Cudoniella acicularis</name>
    <dbReference type="NCBI Taxonomy" id="354080"/>
    <lineage>
        <taxon>Eukaryota</taxon>
        <taxon>Fungi</taxon>
        <taxon>Dikarya</taxon>
        <taxon>Ascomycota</taxon>
        <taxon>Pezizomycotina</taxon>
        <taxon>Leotiomycetes</taxon>
        <taxon>Helotiales</taxon>
        <taxon>Tricladiaceae</taxon>
        <taxon>Cudoniella</taxon>
    </lineage>
</organism>
<gene>
    <name evidence="2" type="ORF">G7Y89_g221</name>
</gene>
<dbReference type="AlphaFoldDB" id="A0A8H4RYL9"/>
<reference evidence="2 3" key="1">
    <citation type="submission" date="2020-03" db="EMBL/GenBank/DDBJ databases">
        <title>Draft Genome Sequence of Cudoniella acicularis.</title>
        <authorList>
            <person name="Buettner E."/>
            <person name="Kellner H."/>
        </authorList>
    </citation>
    <scope>NUCLEOTIDE SEQUENCE [LARGE SCALE GENOMIC DNA]</scope>
    <source>
        <strain evidence="2 3">DSM 108380</strain>
    </source>
</reference>
<proteinExistence type="predicted"/>
<dbReference type="PANTHER" id="PTHR33112:SF12">
    <property type="entry name" value="HETEROKARYON INCOMPATIBILITY DOMAIN-CONTAINING PROTEIN"/>
    <property type="match status" value="1"/>
</dbReference>
<sequence length="568" mass="65519">MLQNGEGKYTRRLEIWAEDRNFESTHQYPRLQKHNIQICDGTALCGRIIKNEINMEIIKRWLHLCKGHEKCSFNLKNAGDMRVIDVIEERVCYAANPDYAALSYTWGPPRITQLKLTKKIQDALFRTGGIREAPSTIKDAVKVCKGLGIRYLWVDALCIFQDGTSLDEINDMDKIYAGAKITIVSASGENSWAGLPGVSPDTRKINQGLTVIDGLSLSTVQPSFRKAMEGTVWSTRGWTFQESVISPRLLIFTDAQVFYQCKTDLWCEDTVLESTEQESSLELYLREWGDPLERLSLDECGSLYEYTRLVQQYTLRHFTYQSDVIRAFMGILGPLSKTLNTEFFACLPERYFDYALLFGVRAHTDPPKPPERRPGFPSWSWAGWVTAGSGIGLEEYQEHRIHSIISWFRVQEDKIQWIPNVGINDADDYTMKALPDFHLPTDLQKSEVDNLLIFETTTAFLPVSFSFREPPYTVNIFAKDFAITFPKEVEWTYLDPDWRKTQPLYLEFILIGVNEDRREELEYDDSQALHIMLIETDKRGVSSRVEQFPIRRSVWESANPVRRVVFLI</sequence>